<proteinExistence type="predicted"/>
<feature type="region of interest" description="Disordered" evidence="1">
    <location>
        <begin position="60"/>
        <end position="83"/>
    </location>
</feature>
<dbReference type="EMBL" id="JBHSWB010000001">
    <property type="protein sequence ID" value="MFC6660450.1"/>
    <property type="molecule type" value="Genomic_DNA"/>
</dbReference>
<organism evidence="2 3">
    <name type="scientific">Deinococcus multiflagellatus</name>
    <dbReference type="NCBI Taxonomy" id="1656887"/>
    <lineage>
        <taxon>Bacteria</taxon>
        <taxon>Thermotogati</taxon>
        <taxon>Deinococcota</taxon>
        <taxon>Deinococci</taxon>
        <taxon>Deinococcales</taxon>
        <taxon>Deinococcaceae</taxon>
        <taxon>Deinococcus</taxon>
    </lineage>
</organism>
<reference evidence="3" key="1">
    <citation type="journal article" date="2019" name="Int. J. Syst. Evol. Microbiol.">
        <title>The Global Catalogue of Microorganisms (GCM) 10K type strain sequencing project: providing services to taxonomists for standard genome sequencing and annotation.</title>
        <authorList>
            <consortium name="The Broad Institute Genomics Platform"/>
            <consortium name="The Broad Institute Genome Sequencing Center for Infectious Disease"/>
            <person name="Wu L."/>
            <person name="Ma J."/>
        </authorList>
    </citation>
    <scope>NUCLEOTIDE SEQUENCE [LARGE SCALE GENOMIC DNA]</scope>
    <source>
        <strain evidence="3">CCUG 63830</strain>
    </source>
</reference>
<evidence type="ECO:0000256" key="1">
    <source>
        <dbReference type="SAM" id="MobiDB-lite"/>
    </source>
</evidence>
<sequence length="83" mass="8340">MPSPQAEAEQALSAVLRGPLTPALSGATLTLTGQAGTLTLTRITGGSALAPVNPPVATPLPSGTYRLKTLGASPPRRPPAPWC</sequence>
<name>A0ABW1ZHS3_9DEIO</name>
<comment type="caution">
    <text evidence="2">The sequence shown here is derived from an EMBL/GenBank/DDBJ whole genome shotgun (WGS) entry which is preliminary data.</text>
</comment>
<dbReference type="Proteomes" id="UP001596317">
    <property type="component" value="Unassembled WGS sequence"/>
</dbReference>
<keyword evidence="3" id="KW-1185">Reference proteome</keyword>
<protein>
    <submittedName>
        <fullName evidence="2">Uncharacterized protein</fullName>
    </submittedName>
</protein>
<evidence type="ECO:0000313" key="2">
    <source>
        <dbReference type="EMBL" id="MFC6660450.1"/>
    </source>
</evidence>
<accession>A0ABW1ZHS3</accession>
<evidence type="ECO:0000313" key="3">
    <source>
        <dbReference type="Proteomes" id="UP001596317"/>
    </source>
</evidence>
<dbReference type="RefSeq" id="WP_380055472.1">
    <property type="nucleotide sequence ID" value="NZ_JBHSWB010000001.1"/>
</dbReference>
<gene>
    <name evidence="2" type="ORF">ACFP90_08805</name>
</gene>